<evidence type="ECO:0000313" key="2">
    <source>
        <dbReference type="EMBL" id="NKX52914.1"/>
    </source>
</evidence>
<dbReference type="Proteomes" id="UP000523795">
    <property type="component" value="Unassembled WGS sequence"/>
</dbReference>
<dbReference type="InterPro" id="IPR000182">
    <property type="entry name" value="GNAT_dom"/>
</dbReference>
<dbReference type="SUPFAM" id="SSF55729">
    <property type="entry name" value="Acyl-CoA N-acyltransferases (Nat)"/>
    <property type="match status" value="1"/>
</dbReference>
<evidence type="ECO:0000313" key="3">
    <source>
        <dbReference type="Proteomes" id="UP000523795"/>
    </source>
</evidence>
<feature type="domain" description="N-acetyltransferase" evidence="1">
    <location>
        <begin position="7"/>
        <end position="147"/>
    </location>
</feature>
<proteinExistence type="predicted"/>
<dbReference type="PANTHER" id="PTHR43792:SF1">
    <property type="entry name" value="N-ACETYLTRANSFERASE DOMAIN-CONTAINING PROTEIN"/>
    <property type="match status" value="1"/>
</dbReference>
<dbReference type="EMBL" id="JAAZSR010000855">
    <property type="protein sequence ID" value="NKX52914.1"/>
    <property type="molecule type" value="Genomic_DNA"/>
</dbReference>
<evidence type="ECO:0000259" key="1">
    <source>
        <dbReference type="Pfam" id="PF13302"/>
    </source>
</evidence>
<name>A0ABX1JUE5_9MICC</name>
<protein>
    <submittedName>
        <fullName evidence="2">GNAT family N-acetyltransferase</fullName>
    </submittedName>
</protein>
<dbReference type="Gene3D" id="3.40.630.30">
    <property type="match status" value="1"/>
</dbReference>
<reference evidence="2 3" key="1">
    <citation type="submission" date="2020-04" db="EMBL/GenBank/DDBJ databases">
        <authorList>
            <person name="Liu S."/>
        </authorList>
    </citation>
    <scope>NUCLEOTIDE SEQUENCE [LARGE SCALE GENOMIC DNA]</scope>
    <source>
        <strain evidence="2 3">CGMCC 1.15091</strain>
    </source>
</reference>
<keyword evidence="3" id="KW-1185">Reference proteome</keyword>
<dbReference type="Pfam" id="PF13302">
    <property type="entry name" value="Acetyltransf_3"/>
    <property type="match status" value="1"/>
</dbReference>
<comment type="caution">
    <text evidence="2">The sequence shown here is derived from an EMBL/GenBank/DDBJ whole genome shotgun (WGS) entry which is preliminary data.</text>
</comment>
<feature type="non-terminal residue" evidence="2">
    <location>
        <position position="1"/>
    </location>
</feature>
<dbReference type="PANTHER" id="PTHR43792">
    <property type="entry name" value="GNAT FAMILY, PUTATIVE (AFU_ORTHOLOGUE AFUA_3G00765)-RELATED-RELATED"/>
    <property type="match status" value="1"/>
</dbReference>
<organism evidence="2 3">
    <name type="scientific">Arthrobacter deserti</name>
    <dbReference type="NCBI Taxonomy" id="1742687"/>
    <lineage>
        <taxon>Bacteria</taxon>
        <taxon>Bacillati</taxon>
        <taxon>Actinomycetota</taxon>
        <taxon>Actinomycetes</taxon>
        <taxon>Micrococcales</taxon>
        <taxon>Micrococcaceae</taxon>
        <taxon>Arthrobacter</taxon>
    </lineage>
</organism>
<gene>
    <name evidence="2" type="ORF">HER39_20525</name>
</gene>
<accession>A0ABX1JUE5</accession>
<sequence>TALHTRRLALLRPAPEDVDDMLRILSDRRSTPAGSPDALNWREEAEGLSQRWDRQWEQAGAGWSTVRPRDRDRTIGFAGSGRILWDGRPVLQLLCRLEHRVRGQGYGREAAAAVVCQANEFFELPPMLALVRPQDRAAVRLVLALGFARDPEQGADGAEGYEDGYVLNWDRQL</sequence>
<dbReference type="InterPro" id="IPR016181">
    <property type="entry name" value="Acyl_CoA_acyltransferase"/>
</dbReference>
<dbReference type="InterPro" id="IPR051531">
    <property type="entry name" value="N-acetyltransferase"/>
</dbReference>